<dbReference type="EMBL" id="QRDW01000009">
    <property type="protein sequence ID" value="RED47644.1"/>
    <property type="molecule type" value="Genomic_DNA"/>
</dbReference>
<dbReference type="OrthoDB" id="272235at2"/>
<reference evidence="1 2" key="1">
    <citation type="submission" date="2018-07" db="EMBL/GenBank/DDBJ databases">
        <title>Genomic Encyclopedia of Type Strains, Phase III (KMG-III): the genomes of soil and plant-associated and newly described type strains.</title>
        <authorList>
            <person name="Whitman W."/>
        </authorList>
    </citation>
    <scope>NUCLEOTIDE SEQUENCE [LARGE SCALE GENOMIC DNA]</scope>
    <source>
        <strain evidence="1 2">CECT 8488</strain>
    </source>
</reference>
<proteinExistence type="predicted"/>
<dbReference type="AlphaFoldDB" id="A0A3D9HDT7"/>
<dbReference type="Pfam" id="PF06258">
    <property type="entry name" value="Mito_fiss_Elm1"/>
    <property type="match status" value="1"/>
</dbReference>
<dbReference type="PANTHER" id="PTHR33986">
    <property type="entry name" value="OS02G0535700 PROTEIN"/>
    <property type="match status" value="1"/>
</dbReference>
<evidence type="ECO:0000313" key="1">
    <source>
        <dbReference type="EMBL" id="RED47644.1"/>
    </source>
</evidence>
<sequence>MVAGALGLAEAVARVAPKAGAGAFDIEEKIIRLKAPWRQLPPVFWPPGILGLDPAGASLTPPWPDLVISCGRHAVGPAIEIRRRSKGRTFAVHVQHPRVPCRHFDMIAAPVHDQLTGPNVIQTHGALGRVTAERVAAAAQSFARPVQSLAKPVIAVAIGGDSKTHQLPPLRAAEIGRQLAEMARAEAAKLLITASRRTRPESEKALRAALADIPGEFWNGSGDNPYFAYLGAADAIIVTGDSVNMVSEACATGKPVMVIHLPSNGKTKFDLFHQDMEEAGVTRPFRGRLEQWDYTPLRETDRVAEAVIDALRQRGARD</sequence>
<dbReference type="Proteomes" id="UP000256845">
    <property type="component" value="Unassembled WGS sequence"/>
</dbReference>
<comment type="caution">
    <text evidence="1">The sequence shown here is derived from an EMBL/GenBank/DDBJ whole genome shotgun (WGS) entry which is preliminary data.</text>
</comment>
<dbReference type="InterPro" id="IPR009367">
    <property type="entry name" value="Elm1-like"/>
</dbReference>
<protein>
    <recommendedName>
        <fullName evidence="3">Nucleoside-diphosphate sugar epimerase</fullName>
    </recommendedName>
</protein>
<dbReference type="PANTHER" id="PTHR33986:SF15">
    <property type="entry name" value="MITOCHONDRIAL FISSION PROTEIN ELM1"/>
    <property type="match status" value="1"/>
</dbReference>
<keyword evidence="2" id="KW-1185">Reference proteome</keyword>
<evidence type="ECO:0008006" key="3">
    <source>
        <dbReference type="Google" id="ProtNLM"/>
    </source>
</evidence>
<accession>A0A3D9HDT7</accession>
<evidence type="ECO:0000313" key="2">
    <source>
        <dbReference type="Proteomes" id="UP000256845"/>
    </source>
</evidence>
<dbReference type="SUPFAM" id="SSF53756">
    <property type="entry name" value="UDP-Glycosyltransferase/glycogen phosphorylase"/>
    <property type="match status" value="1"/>
</dbReference>
<name>A0A3D9HDT7_9PROT</name>
<organism evidence="1 2">
    <name type="scientific">Aestuariispira insulae</name>
    <dbReference type="NCBI Taxonomy" id="1461337"/>
    <lineage>
        <taxon>Bacteria</taxon>
        <taxon>Pseudomonadati</taxon>
        <taxon>Pseudomonadota</taxon>
        <taxon>Alphaproteobacteria</taxon>
        <taxon>Rhodospirillales</taxon>
        <taxon>Kiloniellaceae</taxon>
        <taxon>Aestuariispira</taxon>
    </lineage>
</organism>
<gene>
    <name evidence="1" type="ORF">DFP90_1098</name>
</gene>